<gene>
    <name evidence="9" type="ORF">CSA55_00255</name>
</gene>
<comment type="cofactor">
    <cofactor evidence="6">
        <name>Zn(2+)</name>
        <dbReference type="ChEBI" id="CHEBI:29105"/>
    </cofactor>
    <text evidence="6">Binds 1 zinc ion per subunit.</text>
</comment>
<evidence type="ECO:0000313" key="10">
    <source>
        <dbReference type="Proteomes" id="UP000230914"/>
    </source>
</evidence>
<comment type="similarity">
    <text evidence="6">Belongs to the peptidase M48 family.</text>
</comment>
<keyword evidence="1 6" id="KW-0645">Protease</keyword>
<evidence type="ECO:0000256" key="3">
    <source>
        <dbReference type="ARBA" id="ARBA00022801"/>
    </source>
</evidence>
<dbReference type="GO" id="GO:0046872">
    <property type="term" value="F:metal ion binding"/>
    <property type="evidence" value="ECO:0007669"/>
    <property type="project" value="UniProtKB-KW"/>
</dbReference>
<keyword evidence="7" id="KW-0472">Membrane</keyword>
<organism evidence="9 10">
    <name type="scientific">Ilumatobacter coccineus</name>
    <dbReference type="NCBI Taxonomy" id="467094"/>
    <lineage>
        <taxon>Bacteria</taxon>
        <taxon>Bacillati</taxon>
        <taxon>Actinomycetota</taxon>
        <taxon>Acidimicrobiia</taxon>
        <taxon>Acidimicrobiales</taxon>
        <taxon>Ilumatobacteraceae</taxon>
        <taxon>Ilumatobacter</taxon>
    </lineage>
</organism>
<dbReference type="GO" id="GO:0004222">
    <property type="term" value="F:metalloendopeptidase activity"/>
    <property type="evidence" value="ECO:0007669"/>
    <property type="project" value="InterPro"/>
</dbReference>
<keyword evidence="7" id="KW-0812">Transmembrane</keyword>
<dbReference type="EMBL" id="PDSL01000008">
    <property type="protein sequence ID" value="PIE34723.1"/>
    <property type="molecule type" value="Genomic_DNA"/>
</dbReference>
<reference evidence="9 10" key="1">
    <citation type="submission" date="2017-10" db="EMBL/GenBank/DDBJ databases">
        <title>Novel microbial diversity and functional potential in the marine mammal oral microbiome.</title>
        <authorList>
            <person name="Dudek N.K."/>
            <person name="Sun C.L."/>
            <person name="Burstein D."/>
            <person name="Kantor R.S."/>
            <person name="Aliaga Goltsman D.S."/>
            <person name="Bik E.M."/>
            <person name="Thomas B.C."/>
            <person name="Banfield J.F."/>
            <person name="Relman D.A."/>
        </authorList>
    </citation>
    <scope>NUCLEOTIDE SEQUENCE [LARGE SCALE GENOMIC DNA]</scope>
    <source>
        <strain evidence="9">DOLJORAL78_61_10</strain>
    </source>
</reference>
<feature type="non-terminal residue" evidence="9">
    <location>
        <position position="1"/>
    </location>
</feature>
<keyword evidence="3 6" id="KW-0378">Hydrolase</keyword>
<evidence type="ECO:0000256" key="7">
    <source>
        <dbReference type="SAM" id="Phobius"/>
    </source>
</evidence>
<keyword evidence="7" id="KW-1133">Transmembrane helix</keyword>
<proteinExistence type="inferred from homology"/>
<protein>
    <recommendedName>
        <fullName evidence="8">Peptidase M48 domain-containing protein</fullName>
    </recommendedName>
</protein>
<feature type="transmembrane region" description="Helical" evidence="7">
    <location>
        <begin position="16"/>
        <end position="37"/>
    </location>
</feature>
<keyword evidence="2" id="KW-0479">Metal-binding</keyword>
<feature type="domain" description="Peptidase M48" evidence="8">
    <location>
        <begin position="2"/>
        <end position="153"/>
    </location>
</feature>
<accession>A0A2G6KGC8</accession>
<evidence type="ECO:0000256" key="5">
    <source>
        <dbReference type="ARBA" id="ARBA00023049"/>
    </source>
</evidence>
<keyword evidence="5 6" id="KW-0482">Metalloprotease</keyword>
<evidence type="ECO:0000313" key="9">
    <source>
        <dbReference type="EMBL" id="PIE34723.1"/>
    </source>
</evidence>
<evidence type="ECO:0000256" key="4">
    <source>
        <dbReference type="ARBA" id="ARBA00022833"/>
    </source>
</evidence>
<dbReference type="InterPro" id="IPR001915">
    <property type="entry name" value="Peptidase_M48"/>
</dbReference>
<dbReference type="AlphaFoldDB" id="A0A2G6KGC8"/>
<evidence type="ECO:0000256" key="2">
    <source>
        <dbReference type="ARBA" id="ARBA00022723"/>
    </source>
</evidence>
<dbReference type="Pfam" id="PF01435">
    <property type="entry name" value="Peptidase_M48"/>
    <property type="match status" value="1"/>
</dbReference>
<comment type="caution">
    <text evidence="9">The sequence shown here is derived from an EMBL/GenBank/DDBJ whole genome shotgun (WGS) entry which is preliminary data.</text>
</comment>
<name>A0A2G6KGC8_9ACTN</name>
<evidence type="ECO:0000256" key="1">
    <source>
        <dbReference type="ARBA" id="ARBA00022670"/>
    </source>
</evidence>
<evidence type="ECO:0000259" key="8">
    <source>
        <dbReference type="Pfam" id="PF01435"/>
    </source>
</evidence>
<keyword evidence="4 6" id="KW-0862">Zinc</keyword>
<sequence length="164" mass="18151">RHQLSGVLAHELSHHLGFHTVALTLSHWLSIPIVILARIGFFLRNVARAATDAFVSNSRALTIIGRAISRTLWALSWVFLAAIVAVDAISNLVGHRSEYDADQRAVELGYGPPLAAALRVVMRHGGGTRPVGWRARLAASHPPARTRVARIEAVLRQRRRSRRR</sequence>
<evidence type="ECO:0000256" key="6">
    <source>
        <dbReference type="RuleBase" id="RU003983"/>
    </source>
</evidence>
<dbReference type="Proteomes" id="UP000230914">
    <property type="component" value="Unassembled WGS sequence"/>
</dbReference>
<dbReference type="GO" id="GO:0006508">
    <property type="term" value="P:proteolysis"/>
    <property type="evidence" value="ECO:0007669"/>
    <property type="project" value="UniProtKB-KW"/>
</dbReference>